<gene>
    <name evidence="8" type="ORF">MONBRDRAFT_6842</name>
</gene>
<dbReference type="Pfam" id="PF15009">
    <property type="entry name" value="STING_LBD"/>
    <property type="match status" value="1"/>
</dbReference>
<keyword evidence="9" id="KW-1185">Reference proteome</keyword>
<evidence type="ECO:0000259" key="6">
    <source>
        <dbReference type="Pfam" id="PF15009"/>
    </source>
</evidence>
<dbReference type="InParanoid" id="A9UUE7"/>
<dbReference type="GO" id="GO:0005789">
    <property type="term" value="C:endoplasmic reticulum membrane"/>
    <property type="evidence" value="ECO:0000318"/>
    <property type="project" value="GO_Central"/>
</dbReference>
<organism evidence="8 9">
    <name type="scientific">Monosiga brevicollis</name>
    <name type="common">Choanoflagellate</name>
    <dbReference type="NCBI Taxonomy" id="81824"/>
    <lineage>
        <taxon>Eukaryota</taxon>
        <taxon>Choanoflagellata</taxon>
        <taxon>Craspedida</taxon>
        <taxon>Salpingoecidae</taxon>
        <taxon>Monosiga</taxon>
    </lineage>
</organism>
<evidence type="ECO:0000256" key="1">
    <source>
        <dbReference type="ARBA" id="ARBA00004141"/>
    </source>
</evidence>
<accession>A9UUE7</accession>
<dbReference type="EMBL" id="CH991546">
    <property type="protein sequence ID" value="EDQ90889.1"/>
    <property type="molecule type" value="Genomic_DNA"/>
</dbReference>
<dbReference type="GO" id="GO:0035438">
    <property type="term" value="F:cyclic-di-GMP binding"/>
    <property type="evidence" value="ECO:0000318"/>
    <property type="project" value="GO_Central"/>
</dbReference>
<feature type="transmembrane region" description="Helical" evidence="5">
    <location>
        <begin position="16"/>
        <end position="35"/>
    </location>
</feature>
<dbReference type="GeneID" id="5889486"/>
<dbReference type="Pfam" id="PF23417">
    <property type="entry name" value="STING_TM"/>
    <property type="match status" value="1"/>
</dbReference>
<keyword evidence="4 5" id="KW-0472">Membrane</keyword>
<feature type="transmembrane region" description="Helical" evidence="5">
    <location>
        <begin position="115"/>
        <end position="136"/>
    </location>
</feature>
<sequence length="338" mass="36991">MMVNLSDLSHLSQRGWAQVFVTLAAAAISIFYFSFSPFEVAAGICASIAAAGAVPLLFDAVHYLIAFCISAPDARPPLRTVWTKTRLQRWSGLSILTFIVLACGLYFASPSPMSASNLFAVFALSLCNSVFSAMVAPRCGRLEVVDLATHPNTVLFRDFGAASAMSYWHGYLQHIAGDRAALEERFRDSDVGGMRVPRKLYILVPQDCEVNASDNKYEGLKATEHYISPKPITIGGVVDREMGKHTLYTPSESAETASVAFAMELASPLNTMKNALKDAAEGLLELQSEAFYLTLRGILKQEGVLDQGNDEGMIKLVWGKNRSEVLKKMRAEDQYAMP</sequence>
<evidence type="ECO:0000256" key="4">
    <source>
        <dbReference type="ARBA" id="ARBA00023136"/>
    </source>
</evidence>
<dbReference type="GO" id="GO:0000045">
    <property type="term" value="P:autophagosome assembly"/>
    <property type="evidence" value="ECO:0000318"/>
    <property type="project" value="GO_Central"/>
</dbReference>
<feature type="domain" description="STING ligand-binding" evidence="6">
    <location>
        <begin position="158"/>
        <end position="325"/>
    </location>
</feature>
<dbReference type="InterPro" id="IPR033952">
    <property type="entry name" value="STING_C"/>
</dbReference>
<dbReference type="GO" id="GO:0005776">
    <property type="term" value="C:autophagosome"/>
    <property type="evidence" value="ECO:0000318"/>
    <property type="project" value="GO_Central"/>
</dbReference>
<reference evidence="8 9" key="1">
    <citation type="journal article" date="2008" name="Nature">
        <title>The genome of the choanoflagellate Monosiga brevicollis and the origin of metazoans.</title>
        <authorList>
            <consortium name="JGI Sequencing"/>
            <person name="King N."/>
            <person name="Westbrook M.J."/>
            <person name="Young S.L."/>
            <person name="Kuo A."/>
            <person name="Abedin M."/>
            <person name="Chapman J."/>
            <person name="Fairclough S."/>
            <person name="Hellsten U."/>
            <person name="Isogai Y."/>
            <person name="Letunic I."/>
            <person name="Marr M."/>
            <person name="Pincus D."/>
            <person name="Putnam N."/>
            <person name="Rokas A."/>
            <person name="Wright K.J."/>
            <person name="Zuzow R."/>
            <person name="Dirks W."/>
            <person name="Good M."/>
            <person name="Goodstein D."/>
            <person name="Lemons D."/>
            <person name="Li W."/>
            <person name="Lyons J.B."/>
            <person name="Morris A."/>
            <person name="Nichols S."/>
            <person name="Richter D.J."/>
            <person name="Salamov A."/>
            <person name="Bork P."/>
            <person name="Lim W.A."/>
            <person name="Manning G."/>
            <person name="Miller W.T."/>
            <person name="McGinnis W."/>
            <person name="Shapiro H."/>
            <person name="Tjian R."/>
            <person name="Grigoriev I.V."/>
            <person name="Rokhsar D."/>
        </authorList>
    </citation>
    <scope>NUCLEOTIDE SEQUENCE [LARGE SCALE GENOMIC DNA]</scope>
    <source>
        <strain evidence="9">MX1 / ATCC 50154</strain>
    </source>
</reference>
<evidence type="ECO:0000256" key="5">
    <source>
        <dbReference type="SAM" id="Phobius"/>
    </source>
</evidence>
<dbReference type="GO" id="GO:0016239">
    <property type="term" value="P:positive regulation of macroautophagy"/>
    <property type="evidence" value="ECO:0000318"/>
    <property type="project" value="GO_Central"/>
</dbReference>
<dbReference type="KEGG" id="mbr:MONBRDRAFT_6842"/>
<dbReference type="PANTHER" id="PTHR34339:SF1">
    <property type="entry name" value="STIMULATOR OF INTERFERON GENES PROTEIN"/>
    <property type="match status" value="1"/>
</dbReference>
<dbReference type="AlphaFoldDB" id="A9UUE7"/>
<evidence type="ECO:0000313" key="9">
    <source>
        <dbReference type="Proteomes" id="UP000001357"/>
    </source>
</evidence>
<dbReference type="GO" id="GO:0061507">
    <property type="term" value="F:2',3'-cyclic GMP-AMP binding"/>
    <property type="evidence" value="ECO:0000318"/>
    <property type="project" value="GO_Central"/>
</dbReference>
<evidence type="ECO:0000259" key="7">
    <source>
        <dbReference type="Pfam" id="PF23417"/>
    </source>
</evidence>
<dbReference type="GO" id="GO:0032481">
    <property type="term" value="P:positive regulation of type I interferon production"/>
    <property type="evidence" value="ECO:0007669"/>
    <property type="project" value="InterPro"/>
</dbReference>
<evidence type="ECO:0000313" key="8">
    <source>
        <dbReference type="EMBL" id="EDQ90889.1"/>
    </source>
</evidence>
<dbReference type="GO" id="GO:0061709">
    <property type="term" value="P:reticulophagy"/>
    <property type="evidence" value="ECO:0000318"/>
    <property type="project" value="GO_Central"/>
</dbReference>
<dbReference type="PANTHER" id="PTHR34339">
    <property type="entry name" value="STIMULATOR OF INTERFERON GENES PROTEIN"/>
    <property type="match status" value="1"/>
</dbReference>
<evidence type="ECO:0000256" key="2">
    <source>
        <dbReference type="ARBA" id="ARBA00022692"/>
    </source>
</evidence>
<proteinExistence type="predicted"/>
<dbReference type="InterPro" id="IPR038623">
    <property type="entry name" value="STING_C_sf"/>
</dbReference>
<keyword evidence="3 5" id="KW-1133">Transmembrane helix</keyword>
<dbReference type="GO" id="GO:0045087">
    <property type="term" value="P:innate immune response"/>
    <property type="evidence" value="ECO:0000318"/>
    <property type="project" value="GO_Central"/>
</dbReference>
<keyword evidence="2 5" id="KW-0812">Transmembrane</keyword>
<evidence type="ECO:0000256" key="3">
    <source>
        <dbReference type="ARBA" id="ARBA00022989"/>
    </source>
</evidence>
<feature type="transmembrane region" description="Helical" evidence="5">
    <location>
        <begin position="90"/>
        <end position="109"/>
    </location>
</feature>
<dbReference type="InterPro" id="IPR029158">
    <property type="entry name" value="STING"/>
</dbReference>
<protein>
    <submittedName>
        <fullName evidence="8">Uncharacterized protein</fullName>
    </submittedName>
</protein>
<name>A9UUE7_MONBE</name>
<dbReference type="InterPro" id="IPR055434">
    <property type="entry name" value="STING_TM"/>
</dbReference>
<dbReference type="InterPro" id="IPR055432">
    <property type="entry name" value="STING_LBD"/>
</dbReference>
<dbReference type="Gene3D" id="3.40.50.12100">
    <property type="entry name" value="Stimulator of interferon genes protein"/>
    <property type="match status" value="1"/>
</dbReference>
<feature type="transmembrane region" description="Helical" evidence="5">
    <location>
        <begin position="41"/>
        <end position="69"/>
    </location>
</feature>
<dbReference type="RefSeq" id="XP_001744186.1">
    <property type="nucleotide sequence ID" value="XM_001744134.1"/>
</dbReference>
<dbReference type="Proteomes" id="UP000001357">
    <property type="component" value="Unassembled WGS sequence"/>
</dbReference>
<dbReference type="GO" id="GO:0002218">
    <property type="term" value="P:activation of innate immune response"/>
    <property type="evidence" value="ECO:0007669"/>
    <property type="project" value="InterPro"/>
</dbReference>
<dbReference type="CDD" id="cd12146">
    <property type="entry name" value="STING_C"/>
    <property type="match status" value="1"/>
</dbReference>
<feature type="domain" description="STING transmembrane" evidence="7">
    <location>
        <begin position="43"/>
        <end position="152"/>
    </location>
</feature>
<comment type="subcellular location">
    <subcellularLocation>
        <location evidence="1">Membrane</location>
        <topology evidence="1">Multi-pass membrane protein</topology>
    </subcellularLocation>
</comment>